<dbReference type="PANTHER" id="PTHR12473">
    <property type="entry name" value="UBIQUITIN CARBOXYL-TERMINAL HYDROLASE MINDY-4-RELATED"/>
    <property type="match status" value="1"/>
</dbReference>
<feature type="compositionally biased region" description="Low complexity" evidence="2">
    <location>
        <begin position="28"/>
        <end position="45"/>
    </location>
</feature>
<dbReference type="GO" id="GO:1990380">
    <property type="term" value="F:K48-linked deubiquitinase activity"/>
    <property type="evidence" value="ECO:0007669"/>
    <property type="project" value="InterPro"/>
</dbReference>
<keyword evidence="5" id="KW-1185">Reference proteome</keyword>
<organism evidence="4 5">
    <name type="scientific">Halteria grandinella</name>
    <dbReference type="NCBI Taxonomy" id="5974"/>
    <lineage>
        <taxon>Eukaryota</taxon>
        <taxon>Sar</taxon>
        <taxon>Alveolata</taxon>
        <taxon>Ciliophora</taxon>
        <taxon>Intramacronucleata</taxon>
        <taxon>Spirotrichea</taxon>
        <taxon>Stichotrichia</taxon>
        <taxon>Sporadotrichida</taxon>
        <taxon>Halteriidae</taxon>
        <taxon>Halteria</taxon>
    </lineage>
</organism>
<accession>A0A8J8SWQ5</accession>
<comment type="caution">
    <text evidence="4">The sequence shown here is derived from an EMBL/GenBank/DDBJ whole genome shotgun (WGS) entry which is preliminary data.</text>
</comment>
<evidence type="ECO:0000313" key="4">
    <source>
        <dbReference type="EMBL" id="TNV73475.1"/>
    </source>
</evidence>
<dbReference type="GO" id="GO:0004843">
    <property type="term" value="F:cysteine-type deubiquitinase activity"/>
    <property type="evidence" value="ECO:0007669"/>
    <property type="project" value="UniProtKB-EC"/>
</dbReference>
<gene>
    <name evidence="4" type="ORF">FGO68_gene6986</name>
</gene>
<dbReference type="InterPro" id="IPR025257">
    <property type="entry name" value="MINDY-3/4_CD"/>
</dbReference>
<dbReference type="SMART" id="SM01174">
    <property type="entry name" value="DUF4205"/>
    <property type="match status" value="1"/>
</dbReference>
<feature type="region of interest" description="Disordered" evidence="2">
    <location>
        <begin position="28"/>
        <end position="263"/>
    </location>
</feature>
<evidence type="ECO:0000256" key="2">
    <source>
        <dbReference type="SAM" id="MobiDB-lite"/>
    </source>
</evidence>
<evidence type="ECO:0000256" key="1">
    <source>
        <dbReference type="ARBA" id="ARBA00011074"/>
    </source>
</evidence>
<dbReference type="PANTHER" id="PTHR12473:SF8">
    <property type="entry name" value="UBIQUITIN CARBOXYL-TERMINAL HYDROLASE MINDY-4-RELATED"/>
    <property type="match status" value="1"/>
</dbReference>
<evidence type="ECO:0000259" key="3">
    <source>
        <dbReference type="SMART" id="SM01174"/>
    </source>
</evidence>
<feature type="compositionally biased region" description="Polar residues" evidence="2">
    <location>
        <begin position="143"/>
        <end position="160"/>
    </location>
</feature>
<dbReference type="GO" id="GO:0006508">
    <property type="term" value="P:proteolysis"/>
    <property type="evidence" value="ECO:0007669"/>
    <property type="project" value="UniProtKB-KW"/>
</dbReference>
<dbReference type="GO" id="GO:0071108">
    <property type="term" value="P:protein K48-linked deubiquitination"/>
    <property type="evidence" value="ECO:0007669"/>
    <property type="project" value="InterPro"/>
</dbReference>
<proteinExistence type="inferred from homology"/>
<sequence length="656" mass="72633">MLDILCDFLIIQRDVTGGVDIATTQLSETATTASSTSTLGKAGAAEQPKKVSAIPAKKPVEAKPPPANWFDQSSSISKPNNDDFDDESEASEVIPKQTKKETSKATTAVVEDDWDIEDDPSSQAGYIKMPQKARGAFQAPPTGVNQQFGNRPSTAVPSSHQQQKPQQQEAWSAGGAGAMKGGFLSSNLQSNPPIAGPKKRVIPKQTKNDDVDELDDLMGFGGGQQEQPPIGKKPAQERDTLGFLKKSEEEKKRKEEEKKSAAMQKGAAYKQLSEVNQNLAGYQANTSYPYTLGQNVPASIRQNLQQQIKVDPISQSESTEIKKLLFKSASSNFHDSWHQGFYFDNSIKYGIYQKEGGPCGILAAVQAYFLKHLLYHTQTKITEVNREQRENLIAAAITDILIQAASETDNPSRLTIVIPSSSQPNPKQPIQPHQCHKLTLSFSNSQTVFYAVKDNLSYFIQQEGHGAILLVYSVIQTRGIRNILDDMDMRENSLLTEHGYASQELINIILIGKATSNVFDGDKDMGDNFIIKGIHKQSDIGFLTLFEAYGYFQVGQYLKSPRVPIWIVCSESHYSVLFSTDFTLTQKRPAQFDLIYYDELARQEDDIVLTVKPGLYKGETDLQKAKASDMIPPIDAVIRTKWDLGLVSWNGRQPIL</sequence>
<name>A0A8J8SWQ5_HALGN</name>
<dbReference type="AlphaFoldDB" id="A0A8J8SWQ5"/>
<evidence type="ECO:0000313" key="5">
    <source>
        <dbReference type="Proteomes" id="UP000785679"/>
    </source>
</evidence>
<feature type="compositionally biased region" description="Basic and acidic residues" evidence="2">
    <location>
        <begin position="234"/>
        <end position="260"/>
    </location>
</feature>
<dbReference type="OrthoDB" id="10263628at2759"/>
<feature type="domain" description="Deubiquitinating enzyme MINDY-3/4 conserved" evidence="3">
    <location>
        <begin position="322"/>
        <end position="651"/>
    </location>
</feature>
<reference evidence="4" key="1">
    <citation type="submission" date="2019-06" db="EMBL/GenBank/DDBJ databases">
        <authorList>
            <person name="Zheng W."/>
        </authorList>
    </citation>
    <scope>NUCLEOTIDE SEQUENCE</scope>
    <source>
        <strain evidence="4">QDHG01</strain>
    </source>
</reference>
<dbReference type="Proteomes" id="UP000785679">
    <property type="component" value="Unassembled WGS sequence"/>
</dbReference>
<dbReference type="EMBL" id="RRYP01018802">
    <property type="protein sequence ID" value="TNV73475.1"/>
    <property type="molecule type" value="Genomic_DNA"/>
</dbReference>
<protein>
    <recommendedName>
        <fullName evidence="3">Deubiquitinating enzyme MINDY-3/4 conserved domain-containing protein</fullName>
    </recommendedName>
</protein>
<dbReference type="InterPro" id="IPR039785">
    <property type="entry name" value="MINY3/4"/>
</dbReference>
<dbReference type="Pfam" id="PF13898">
    <property type="entry name" value="MINDY-3_4_CD"/>
    <property type="match status" value="1"/>
</dbReference>
<feature type="compositionally biased region" description="Polar residues" evidence="2">
    <location>
        <begin position="70"/>
        <end position="79"/>
    </location>
</feature>
<comment type="similarity">
    <text evidence="1">Belongs to the MINDY deubiquitinase family. FAM188 subfamily.</text>
</comment>
<feature type="compositionally biased region" description="Acidic residues" evidence="2">
    <location>
        <begin position="110"/>
        <end position="120"/>
    </location>
</feature>